<evidence type="ECO:0000256" key="16">
    <source>
        <dbReference type="SAM" id="SignalP"/>
    </source>
</evidence>
<evidence type="ECO:0000259" key="18">
    <source>
        <dbReference type="PROSITE" id="PS51346"/>
    </source>
</evidence>
<dbReference type="EMBL" id="LN650648">
    <property type="protein sequence ID" value="CEI73125.1"/>
    <property type="molecule type" value="Genomic_DNA"/>
</dbReference>
<keyword evidence="6" id="KW-0479">Metal-binding</keyword>
<comment type="catalytic activity">
    <reaction evidence="15">
        <text>a 1,2-diacyl-sn-glycero-3-phosphocholine + H2O = phosphocholine + a 1,2-diacyl-sn-glycerol + H(+)</text>
        <dbReference type="Rhea" id="RHEA:10604"/>
        <dbReference type="ChEBI" id="CHEBI:15377"/>
        <dbReference type="ChEBI" id="CHEBI:15378"/>
        <dbReference type="ChEBI" id="CHEBI:17815"/>
        <dbReference type="ChEBI" id="CHEBI:57643"/>
        <dbReference type="ChEBI" id="CHEBI:295975"/>
        <dbReference type="EC" id="3.1.4.3"/>
    </reaction>
</comment>
<keyword evidence="13" id="KW-0843">Virulence</keyword>
<evidence type="ECO:0000256" key="10">
    <source>
        <dbReference type="ARBA" id="ARBA00022833"/>
    </source>
</evidence>
<dbReference type="Pfam" id="PF00882">
    <property type="entry name" value="Zn_dep_PLPC"/>
    <property type="match status" value="1"/>
</dbReference>
<keyword evidence="9 19" id="KW-0378">Hydrolase</keyword>
<evidence type="ECO:0000256" key="7">
    <source>
        <dbReference type="ARBA" id="ARBA00022729"/>
    </source>
</evidence>
<evidence type="ECO:0000256" key="5">
    <source>
        <dbReference type="ARBA" id="ARBA00022656"/>
    </source>
</evidence>
<evidence type="ECO:0000256" key="14">
    <source>
        <dbReference type="ARBA" id="ARBA00031285"/>
    </source>
</evidence>
<organism evidence="19 20">
    <name type="scientific">Romboutsia hominis</name>
    <dbReference type="NCBI Taxonomy" id="1507512"/>
    <lineage>
        <taxon>Bacteria</taxon>
        <taxon>Bacillati</taxon>
        <taxon>Bacillota</taxon>
        <taxon>Clostridia</taxon>
        <taxon>Peptostreptococcales</taxon>
        <taxon>Peptostreptococcaceae</taxon>
        <taxon>Romboutsia</taxon>
    </lineage>
</organism>
<name>A0A2P2BRX0_9FIRM</name>
<evidence type="ECO:0000256" key="6">
    <source>
        <dbReference type="ARBA" id="ARBA00022723"/>
    </source>
</evidence>
<dbReference type="InterPro" id="IPR008947">
    <property type="entry name" value="PLipase_C/P1_nuclease_dom_sf"/>
</dbReference>
<evidence type="ECO:0000256" key="3">
    <source>
        <dbReference type="ARBA" id="ARBA00018391"/>
    </source>
</evidence>
<dbReference type="SUPFAM" id="SSF49723">
    <property type="entry name" value="Lipase/lipooxygenase domain (PLAT/LH2 domain)"/>
    <property type="match status" value="1"/>
</dbReference>
<evidence type="ECO:0000256" key="2">
    <source>
        <dbReference type="ARBA" id="ARBA00012018"/>
    </source>
</evidence>
<dbReference type="InterPro" id="IPR029002">
    <property type="entry name" value="PLPC/GPLD1"/>
</dbReference>
<dbReference type="PROSITE" id="PS50095">
    <property type="entry name" value="PLAT"/>
    <property type="match status" value="1"/>
</dbReference>
<dbReference type="GO" id="GO:0034480">
    <property type="term" value="F:phosphatidylcholine phospholipase C activity"/>
    <property type="evidence" value="ECO:0007669"/>
    <property type="project" value="UniProtKB-EC"/>
</dbReference>
<evidence type="ECO:0000256" key="9">
    <source>
        <dbReference type="ARBA" id="ARBA00022801"/>
    </source>
</evidence>
<dbReference type="InterPro" id="IPR036392">
    <property type="entry name" value="PLAT/LH2_dom_sf"/>
</dbReference>
<feature type="domain" description="PLAT" evidence="17">
    <location>
        <begin position="285"/>
        <end position="401"/>
    </location>
</feature>
<dbReference type="InterPro" id="IPR001024">
    <property type="entry name" value="PLAT/LH2_dom"/>
</dbReference>
<keyword evidence="20" id="KW-1185">Reference proteome</keyword>
<dbReference type="CDD" id="cd11009">
    <property type="entry name" value="Zn_dep_PLPC"/>
    <property type="match status" value="1"/>
</dbReference>
<dbReference type="Proteomes" id="UP000245695">
    <property type="component" value="Chromosome 1"/>
</dbReference>
<keyword evidence="12" id="KW-0204">Cytolysis</keyword>
<dbReference type="PRINTS" id="PR00479">
    <property type="entry name" value="PRPHPHLPASEC"/>
</dbReference>
<keyword evidence="4" id="KW-0964">Secreted</keyword>
<dbReference type="Gene3D" id="1.10.575.10">
    <property type="entry name" value="P1 Nuclease"/>
    <property type="match status" value="1"/>
</dbReference>
<evidence type="ECO:0000256" key="13">
    <source>
        <dbReference type="ARBA" id="ARBA00023026"/>
    </source>
</evidence>
<dbReference type="Pfam" id="PF01477">
    <property type="entry name" value="PLAT"/>
    <property type="match status" value="1"/>
</dbReference>
<keyword evidence="10" id="KW-0862">Zinc</keyword>
<feature type="signal peptide" evidence="16">
    <location>
        <begin position="1"/>
        <end position="28"/>
    </location>
</feature>
<keyword evidence="7 16" id="KW-0732">Signal</keyword>
<dbReference type="SMART" id="SM00770">
    <property type="entry name" value="Zn_dep_PLPC"/>
    <property type="match status" value="1"/>
</dbReference>
<dbReference type="AlphaFoldDB" id="A0A2P2BRX0"/>
<dbReference type="SUPFAM" id="SSF48537">
    <property type="entry name" value="Phospholipase C/P1 nuclease"/>
    <property type="match status" value="1"/>
</dbReference>
<comment type="cofactor">
    <cofactor evidence="1">
        <name>Ca(2+)</name>
        <dbReference type="ChEBI" id="CHEBI:29108"/>
    </cofactor>
</comment>
<reference evidence="19 20" key="1">
    <citation type="submission" date="2014-09" db="EMBL/GenBank/DDBJ databases">
        <authorList>
            <person name="Hornung B.V."/>
        </authorList>
    </citation>
    <scope>NUCLEOTIDE SEQUENCE [LARGE SCALE GENOMIC DNA]</scope>
    <source>
        <strain evidence="19 20">FRIFI</strain>
    </source>
</reference>
<dbReference type="PROSITE" id="PS00384">
    <property type="entry name" value="PROKAR_ZN_DEPEND_PLPC_1"/>
    <property type="match status" value="1"/>
</dbReference>
<dbReference type="GO" id="GO:0090729">
    <property type="term" value="F:toxin activity"/>
    <property type="evidence" value="ECO:0007669"/>
    <property type="project" value="UniProtKB-KW"/>
</dbReference>
<keyword evidence="11" id="KW-0106">Calcium</keyword>
<evidence type="ECO:0000259" key="17">
    <source>
        <dbReference type="PROSITE" id="PS50095"/>
    </source>
</evidence>
<dbReference type="PROSITE" id="PS51346">
    <property type="entry name" value="PROKAR_ZN_DEPEND_PLPC_2"/>
    <property type="match status" value="1"/>
</dbReference>
<evidence type="ECO:0000256" key="11">
    <source>
        <dbReference type="ARBA" id="ARBA00022837"/>
    </source>
</evidence>
<dbReference type="GO" id="GO:0008270">
    <property type="term" value="F:zinc ion binding"/>
    <property type="evidence" value="ECO:0007669"/>
    <property type="project" value="InterPro"/>
</dbReference>
<dbReference type="InterPro" id="IPR001531">
    <property type="entry name" value="Zn_PLipaseC"/>
</dbReference>
<accession>A0A2P2BRX0</accession>
<dbReference type="RefSeq" id="WP_166505546.1">
    <property type="nucleotide sequence ID" value="NZ_JAKNTL010000007.1"/>
</dbReference>
<evidence type="ECO:0000256" key="15">
    <source>
        <dbReference type="ARBA" id="ARBA00047492"/>
    </source>
</evidence>
<dbReference type="GO" id="GO:0031640">
    <property type="term" value="P:killing of cells of another organism"/>
    <property type="evidence" value="ECO:0007669"/>
    <property type="project" value="UniProtKB-KW"/>
</dbReference>
<dbReference type="KEGG" id="rhom:FRIFI_1591"/>
<feature type="chain" id="PRO_5015106308" description="Phospholipase C" evidence="16">
    <location>
        <begin position="29"/>
        <end position="401"/>
    </location>
</feature>
<dbReference type="Gene3D" id="2.60.60.20">
    <property type="entry name" value="PLAT/LH2 domain"/>
    <property type="match status" value="1"/>
</dbReference>
<evidence type="ECO:0000256" key="1">
    <source>
        <dbReference type="ARBA" id="ARBA00001913"/>
    </source>
</evidence>
<protein>
    <recommendedName>
        <fullName evidence="3">Phospholipase C</fullName>
        <ecNumber evidence="2">3.1.4.3</ecNumber>
    </recommendedName>
    <alternativeName>
        <fullName evidence="14">Phosphatidylcholine cholinephosphohydrolase</fullName>
    </alternativeName>
</protein>
<feature type="domain" description="Zn-dependent PLC" evidence="18">
    <location>
        <begin position="26"/>
        <end position="278"/>
    </location>
</feature>
<sequence length="401" mass="46266">MIRNIKKNSAKAFVISMLFVAMGSTSYAWDGKKDGTGTHALIATQAVKMIEKDLSKSEPQLLKSNLDILKSNLRDLQLGSTYPDYDPNAYDLYQDHFWDPDTKNNFTLDNKWYVASPIYDNAESQVRKFTTDAKNEWEKGNYKEATFLLGQGLHYLGDLNTPYHAANITAVDSIGHVKFESYVEERKENYAIDSMNYNTENGAYKYALENKDFDAWMSENSYEYAKKAKNLYYGYSTMKNSIKDWEYSAVESMKNSQISSAKLIYRFLNEVSNTIIDSSDTKNLNEFNVILKTSNEKYAGTDDFVYFGFETSDNKKYEWKLDNAGNDFEKGQIDNYIIKLKDGKNIDLSKINNFWIRKNNFVTNGDDWSVDNIKILSRGKVILEKNIHKTLRGNETYSINK</sequence>
<evidence type="ECO:0000256" key="12">
    <source>
        <dbReference type="ARBA" id="ARBA00022852"/>
    </source>
</evidence>
<keyword evidence="5" id="KW-0800">Toxin</keyword>
<evidence type="ECO:0000313" key="19">
    <source>
        <dbReference type="EMBL" id="CEI73125.1"/>
    </source>
</evidence>
<proteinExistence type="predicted"/>
<dbReference type="EC" id="3.1.4.3" evidence="2"/>
<keyword evidence="8" id="KW-0354">Hemolysis</keyword>
<gene>
    <name evidence="19" type="ORF">FRIFI_1591</name>
</gene>
<evidence type="ECO:0000256" key="8">
    <source>
        <dbReference type="ARBA" id="ARBA00022735"/>
    </source>
</evidence>
<evidence type="ECO:0000256" key="4">
    <source>
        <dbReference type="ARBA" id="ARBA00022525"/>
    </source>
</evidence>
<evidence type="ECO:0000313" key="20">
    <source>
        <dbReference type="Proteomes" id="UP000245695"/>
    </source>
</evidence>